<dbReference type="Pfam" id="PF04542">
    <property type="entry name" value="Sigma70_r2"/>
    <property type="match status" value="1"/>
</dbReference>
<evidence type="ECO:0000256" key="2">
    <source>
        <dbReference type="ARBA" id="ARBA00023015"/>
    </source>
</evidence>
<dbReference type="Gene3D" id="1.10.10.10">
    <property type="entry name" value="Winged helix-like DNA-binding domain superfamily/Winged helix DNA-binding domain"/>
    <property type="match status" value="1"/>
</dbReference>
<dbReference type="PANTHER" id="PTHR43133:SF63">
    <property type="entry name" value="RNA POLYMERASE SIGMA FACTOR FECI-RELATED"/>
    <property type="match status" value="1"/>
</dbReference>
<comment type="similarity">
    <text evidence="1">Belongs to the sigma-70 factor family. ECF subfamily.</text>
</comment>
<keyword evidence="6" id="KW-1185">Reference proteome</keyword>
<dbReference type="InterPro" id="IPR013324">
    <property type="entry name" value="RNA_pol_sigma_r3/r4-like"/>
</dbReference>
<keyword evidence="3" id="KW-0731">Sigma factor</keyword>
<dbReference type="InterPro" id="IPR013325">
    <property type="entry name" value="RNA_pol_sigma_r2"/>
</dbReference>
<dbReference type="EMBL" id="CP013729">
    <property type="protein sequence ID" value="ALV06649.1"/>
    <property type="molecule type" value="Genomic_DNA"/>
</dbReference>
<name>A0A0U3ME87_9BURK</name>
<dbReference type="InterPro" id="IPR036388">
    <property type="entry name" value="WH-like_DNA-bd_sf"/>
</dbReference>
<dbReference type="PANTHER" id="PTHR43133">
    <property type="entry name" value="RNA POLYMERASE ECF-TYPE SIGMA FACTO"/>
    <property type="match status" value="1"/>
</dbReference>
<dbReference type="InterPro" id="IPR014284">
    <property type="entry name" value="RNA_pol_sigma-70_dom"/>
</dbReference>
<dbReference type="NCBIfam" id="TIGR02937">
    <property type="entry name" value="sigma70-ECF"/>
    <property type="match status" value="1"/>
</dbReference>
<evidence type="ECO:0000256" key="4">
    <source>
        <dbReference type="ARBA" id="ARBA00023163"/>
    </source>
</evidence>
<accession>A0A0U3ME87</accession>
<dbReference type="RefSeq" id="WP_058934892.1">
    <property type="nucleotide sequence ID" value="NZ_CP013729.1"/>
</dbReference>
<dbReference type="OrthoDB" id="9180690at2"/>
<dbReference type="InterPro" id="IPR013249">
    <property type="entry name" value="RNA_pol_sigma70_r4_t2"/>
</dbReference>
<keyword evidence="2" id="KW-0805">Transcription regulation</keyword>
<dbReference type="Gene3D" id="1.10.1740.10">
    <property type="match status" value="1"/>
</dbReference>
<dbReference type="PATRIC" id="fig|76731.3.peg.2229"/>
<proteinExistence type="inferred from homology"/>
<evidence type="ECO:0000313" key="6">
    <source>
        <dbReference type="Proteomes" id="UP000060699"/>
    </source>
</evidence>
<dbReference type="NCBIfam" id="NF009180">
    <property type="entry name" value="PRK12528.1"/>
    <property type="match status" value="1"/>
</dbReference>
<dbReference type="STRING" id="76731.RD2015_2177"/>
<dbReference type="SUPFAM" id="SSF88659">
    <property type="entry name" value="Sigma3 and sigma4 domains of RNA polymerase sigma factors"/>
    <property type="match status" value="1"/>
</dbReference>
<reference evidence="5 6" key="1">
    <citation type="submission" date="2015-12" db="EMBL/GenBank/DDBJ databases">
        <title>Complete genome of Roseateles depolymerans KCTC 42856.</title>
        <authorList>
            <person name="Kim K.M."/>
        </authorList>
    </citation>
    <scope>NUCLEOTIDE SEQUENCE [LARGE SCALE GENOMIC DNA]</scope>
    <source>
        <strain evidence="5 6">KCTC 42856</strain>
    </source>
</reference>
<evidence type="ECO:0000256" key="1">
    <source>
        <dbReference type="ARBA" id="ARBA00010641"/>
    </source>
</evidence>
<dbReference type="InterPro" id="IPR007627">
    <property type="entry name" value="RNA_pol_sigma70_r2"/>
</dbReference>
<dbReference type="InterPro" id="IPR039425">
    <property type="entry name" value="RNA_pol_sigma-70-like"/>
</dbReference>
<dbReference type="Pfam" id="PF08281">
    <property type="entry name" value="Sigma70_r4_2"/>
    <property type="match status" value="1"/>
</dbReference>
<dbReference type="GO" id="GO:0006352">
    <property type="term" value="P:DNA-templated transcription initiation"/>
    <property type="evidence" value="ECO:0007669"/>
    <property type="project" value="InterPro"/>
</dbReference>
<organism evidence="5 6">
    <name type="scientific">Roseateles depolymerans</name>
    <dbReference type="NCBI Taxonomy" id="76731"/>
    <lineage>
        <taxon>Bacteria</taxon>
        <taxon>Pseudomonadati</taxon>
        <taxon>Pseudomonadota</taxon>
        <taxon>Betaproteobacteria</taxon>
        <taxon>Burkholderiales</taxon>
        <taxon>Sphaerotilaceae</taxon>
        <taxon>Roseateles</taxon>
    </lineage>
</organism>
<gene>
    <name evidence="5" type="ORF">RD2015_2177</name>
</gene>
<keyword evidence="4" id="KW-0804">Transcription</keyword>
<dbReference type="GO" id="GO:0016987">
    <property type="term" value="F:sigma factor activity"/>
    <property type="evidence" value="ECO:0007669"/>
    <property type="project" value="UniProtKB-KW"/>
</dbReference>
<dbReference type="KEGG" id="rdp:RD2015_2177"/>
<dbReference type="AlphaFoldDB" id="A0A0U3ME87"/>
<dbReference type="Proteomes" id="UP000060699">
    <property type="component" value="Chromosome"/>
</dbReference>
<evidence type="ECO:0000256" key="3">
    <source>
        <dbReference type="ARBA" id="ARBA00023082"/>
    </source>
</evidence>
<sequence length="168" mass="18972">MSLAEPAVLSHEGLYRDHRSWLADWLRRRLGGCSERAADLMQDTFVRLLQTGDRPPVLNQPRAYLTTIAKGLLVDHYRRQDLERAYLQELSALPADLAPSPEERALALEALLTLDRLLEGLGPKVREAFLLAQLEGWEHARIADHLGVSVSSIKKYMHKALVQCLTLL</sequence>
<evidence type="ECO:0000313" key="5">
    <source>
        <dbReference type="EMBL" id="ALV06649.1"/>
    </source>
</evidence>
<dbReference type="SUPFAM" id="SSF88946">
    <property type="entry name" value="Sigma2 domain of RNA polymerase sigma factors"/>
    <property type="match status" value="1"/>
</dbReference>
<protein>
    <submittedName>
        <fullName evidence="5">Uncharacterized protein</fullName>
    </submittedName>
</protein>
<dbReference type="GO" id="GO:0003677">
    <property type="term" value="F:DNA binding"/>
    <property type="evidence" value="ECO:0007669"/>
    <property type="project" value="InterPro"/>
</dbReference>